<evidence type="ECO:0000313" key="3">
    <source>
        <dbReference type="EMBL" id="MBM7704029.1"/>
    </source>
</evidence>
<reference evidence="3 4" key="1">
    <citation type="submission" date="2021-01" db="EMBL/GenBank/DDBJ databases">
        <title>Genomic Encyclopedia of Type Strains, Phase IV (KMG-IV): sequencing the most valuable type-strain genomes for metagenomic binning, comparative biology and taxonomic classification.</title>
        <authorList>
            <person name="Goeker M."/>
        </authorList>
    </citation>
    <scope>NUCLEOTIDE SEQUENCE [LARGE SCALE GENOMIC DNA]</scope>
    <source>
        <strain evidence="3 4">DSM 104297</strain>
    </source>
</reference>
<comment type="caution">
    <text evidence="3">The sequence shown here is derived from an EMBL/GenBank/DDBJ whole genome shotgun (WGS) entry which is preliminary data.</text>
</comment>
<dbReference type="EMBL" id="JAFBFC010000005">
    <property type="protein sequence ID" value="MBM7704029.1"/>
    <property type="molecule type" value="Genomic_DNA"/>
</dbReference>
<feature type="transmembrane region" description="Helical" evidence="1">
    <location>
        <begin position="20"/>
        <end position="38"/>
    </location>
</feature>
<dbReference type="Proteomes" id="UP000809829">
    <property type="component" value="Unassembled WGS sequence"/>
</dbReference>
<dbReference type="InterPro" id="IPR019886">
    <property type="entry name" value="Na_symporter_ssu"/>
</dbReference>
<keyword evidence="1" id="KW-1133">Transmembrane helix</keyword>
<keyword evidence="1" id="KW-0472">Membrane</keyword>
<accession>A0ABS2QZY0</accession>
<name>A0ABS2QZY0_9BACI</name>
<dbReference type="RefSeq" id="WP_205188047.1">
    <property type="nucleotide sequence ID" value="NZ_JAFBFC010000005.1"/>
</dbReference>
<dbReference type="Pfam" id="PF13937">
    <property type="entry name" value="DUF4212"/>
    <property type="match status" value="1"/>
</dbReference>
<sequence>MKKIDKKIADSYFRERTRLIAICLVIWFVVSFGVVLFAESLMFTFLGFPFHYFMGALGSILVFILLLFVNAKVSDSIDRKYGIDEAKNKQLSEGKVFDH</sequence>
<keyword evidence="1" id="KW-0812">Transmembrane</keyword>
<feature type="transmembrane region" description="Helical" evidence="1">
    <location>
        <begin position="50"/>
        <end position="71"/>
    </location>
</feature>
<keyword evidence="4" id="KW-1185">Reference proteome</keyword>
<evidence type="ECO:0000259" key="2">
    <source>
        <dbReference type="Pfam" id="PF13937"/>
    </source>
</evidence>
<proteinExistence type="predicted"/>
<gene>
    <name evidence="3" type="ORF">JOC83_002879</name>
</gene>
<feature type="domain" description="Sodium symporter small subunit" evidence="2">
    <location>
        <begin position="10"/>
        <end position="84"/>
    </location>
</feature>
<evidence type="ECO:0000256" key="1">
    <source>
        <dbReference type="SAM" id="Phobius"/>
    </source>
</evidence>
<dbReference type="NCBIfam" id="TIGR03647">
    <property type="entry name" value="Na_symport_sm"/>
    <property type="match status" value="1"/>
</dbReference>
<evidence type="ECO:0000313" key="4">
    <source>
        <dbReference type="Proteomes" id="UP000809829"/>
    </source>
</evidence>
<protein>
    <submittedName>
        <fullName evidence="3">Solute:sodium symporter small subunit</fullName>
    </submittedName>
</protein>
<organism evidence="3 4">
    <name type="scientific">Priestia iocasae</name>
    <dbReference type="NCBI Taxonomy" id="2291674"/>
    <lineage>
        <taxon>Bacteria</taxon>
        <taxon>Bacillati</taxon>
        <taxon>Bacillota</taxon>
        <taxon>Bacilli</taxon>
        <taxon>Bacillales</taxon>
        <taxon>Bacillaceae</taxon>
        <taxon>Priestia</taxon>
    </lineage>
</organism>